<dbReference type="EMBL" id="CAFZ01000706">
    <property type="protein sequence ID" value="CCA76341.1"/>
    <property type="molecule type" value="Genomic_DNA"/>
</dbReference>
<protein>
    <submittedName>
        <fullName evidence="2">Uncharacterized protein</fullName>
    </submittedName>
</protein>
<dbReference type="Proteomes" id="UP000007148">
    <property type="component" value="Unassembled WGS sequence"/>
</dbReference>
<proteinExistence type="predicted"/>
<dbReference type="AlphaFoldDB" id="G4TYE8"/>
<feature type="non-terminal residue" evidence="2">
    <location>
        <position position="49"/>
    </location>
</feature>
<gene>
    <name evidence="2" type="ORF">PIIN_10336</name>
</gene>
<comment type="caution">
    <text evidence="2">The sequence shown here is derived from an EMBL/GenBank/DDBJ whole genome shotgun (WGS) entry which is preliminary data.</text>
</comment>
<name>G4TYE8_SERID</name>
<feature type="compositionally biased region" description="Polar residues" evidence="1">
    <location>
        <begin position="14"/>
        <end position="30"/>
    </location>
</feature>
<dbReference type="InParanoid" id="G4TYE8"/>
<reference evidence="2 3" key="1">
    <citation type="journal article" date="2011" name="PLoS Pathog.">
        <title>Endophytic Life Strategies Decoded by Genome and Transcriptome Analyses of the Mutualistic Root Symbiont Piriformospora indica.</title>
        <authorList>
            <person name="Zuccaro A."/>
            <person name="Lahrmann U."/>
            <person name="Guldener U."/>
            <person name="Langen G."/>
            <person name="Pfiffi S."/>
            <person name="Biedenkopf D."/>
            <person name="Wong P."/>
            <person name="Samans B."/>
            <person name="Grimm C."/>
            <person name="Basiewicz M."/>
            <person name="Murat C."/>
            <person name="Martin F."/>
            <person name="Kogel K.H."/>
        </authorList>
    </citation>
    <scope>NUCLEOTIDE SEQUENCE [LARGE SCALE GENOMIC DNA]</scope>
    <source>
        <strain evidence="2 3">DSM 11827</strain>
    </source>
</reference>
<sequence length="49" mass="4786">MSSNTNGVHAPTDADTSSNGEINNLQSGNISPAPASSRENAGDPGQGGC</sequence>
<evidence type="ECO:0000313" key="3">
    <source>
        <dbReference type="Proteomes" id="UP000007148"/>
    </source>
</evidence>
<feature type="region of interest" description="Disordered" evidence="1">
    <location>
        <begin position="1"/>
        <end position="49"/>
    </location>
</feature>
<dbReference type="HOGENOM" id="CLU_206749_0_0_1"/>
<accession>G4TYE8</accession>
<evidence type="ECO:0000313" key="2">
    <source>
        <dbReference type="EMBL" id="CCA76341.1"/>
    </source>
</evidence>
<evidence type="ECO:0000256" key="1">
    <source>
        <dbReference type="SAM" id="MobiDB-lite"/>
    </source>
</evidence>
<organism evidence="2 3">
    <name type="scientific">Serendipita indica (strain DSM 11827)</name>
    <name type="common">Root endophyte fungus</name>
    <name type="synonym">Piriformospora indica</name>
    <dbReference type="NCBI Taxonomy" id="1109443"/>
    <lineage>
        <taxon>Eukaryota</taxon>
        <taxon>Fungi</taxon>
        <taxon>Dikarya</taxon>
        <taxon>Basidiomycota</taxon>
        <taxon>Agaricomycotina</taxon>
        <taxon>Agaricomycetes</taxon>
        <taxon>Sebacinales</taxon>
        <taxon>Serendipitaceae</taxon>
        <taxon>Serendipita</taxon>
    </lineage>
</organism>
<keyword evidence="3" id="KW-1185">Reference proteome</keyword>